<dbReference type="GO" id="GO:0016020">
    <property type="term" value="C:membrane"/>
    <property type="evidence" value="ECO:0007669"/>
    <property type="project" value="InterPro"/>
</dbReference>
<dbReference type="AlphaFoldDB" id="A0A2V3J3N7"/>
<dbReference type="STRING" id="448386.A0A2V3J3N7"/>
<dbReference type="OrthoDB" id="3639251at2759"/>
<dbReference type="Pfam" id="PF07690">
    <property type="entry name" value="MFS_1"/>
    <property type="match status" value="1"/>
</dbReference>
<dbReference type="Gene3D" id="1.20.1250.20">
    <property type="entry name" value="MFS general substrate transporter like domains"/>
    <property type="match status" value="2"/>
</dbReference>
<dbReference type="GO" id="GO:0012505">
    <property type="term" value="C:endomembrane system"/>
    <property type="evidence" value="ECO:0007669"/>
    <property type="project" value="UniProtKB-SubCell"/>
</dbReference>
<feature type="transmembrane region" description="Helical" evidence="7">
    <location>
        <begin position="220"/>
        <end position="238"/>
    </location>
</feature>
<evidence type="ECO:0000256" key="3">
    <source>
        <dbReference type="ARBA" id="ARBA00022692"/>
    </source>
</evidence>
<dbReference type="PANTHER" id="PTHR43826:SF3">
    <property type="entry name" value="GLUCOSE-6-PHOSPHATE EXCHANGER SLC37A4"/>
    <property type="match status" value="1"/>
</dbReference>
<keyword evidence="3 7" id="KW-0812">Transmembrane</keyword>
<dbReference type="InterPro" id="IPR011701">
    <property type="entry name" value="MFS"/>
</dbReference>
<feature type="transmembrane region" description="Helical" evidence="7">
    <location>
        <begin position="379"/>
        <end position="399"/>
    </location>
</feature>
<organism evidence="9 10">
    <name type="scientific">Gracilariopsis chorda</name>
    <dbReference type="NCBI Taxonomy" id="448386"/>
    <lineage>
        <taxon>Eukaryota</taxon>
        <taxon>Rhodophyta</taxon>
        <taxon>Florideophyceae</taxon>
        <taxon>Rhodymeniophycidae</taxon>
        <taxon>Gracilariales</taxon>
        <taxon>Gracilariaceae</taxon>
        <taxon>Gracilariopsis</taxon>
    </lineage>
</organism>
<dbReference type="InterPro" id="IPR036259">
    <property type="entry name" value="MFS_trans_sf"/>
</dbReference>
<dbReference type="InterPro" id="IPR000849">
    <property type="entry name" value="Sugar_P_transporter"/>
</dbReference>
<sequence>MALTYATYVMLRATFTYIAPVMATSLNLSLQSIGEITSAFPIAYGMSRLFTGVVVDRAAPHVALAGGLFLAGLVNVAMGSATSVSLLALLWGLNGLVQGVGAGSSAKMLLNWFSPSERGFFWALWSTSANIGGFLAPIVCGWLASSKFGFRSGMIVPGAVAMGLAAISVLFMRSSPQQMGFGAPAWEEDKTSRKSENKGSKDEGASWKEALMEGVLKNRLIWTLAIAYFFIYFVRAGMKSWLHFWLLDAHTFSAAEAAYRVSGVEVGGIAGTFSAGIVSDWANGRRAAVTIVYLVGLIVSLAVTWATGGRNALWDFVSMAVVGFMVNGPQMMIGLIGAEVADKRVVGTANGILGLISYLGAAASGMPLAFIIQRFKWGGFFWALLGCSVLSVVCLTPLWKLKASKVGKR</sequence>
<feature type="transmembrane region" description="Helical" evidence="7">
    <location>
        <begin position="58"/>
        <end position="77"/>
    </location>
</feature>
<evidence type="ECO:0000256" key="1">
    <source>
        <dbReference type="ARBA" id="ARBA00004127"/>
    </source>
</evidence>
<evidence type="ECO:0000256" key="7">
    <source>
        <dbReference type="SAM" id="Phobius"/>
    </source>
</evidence>
<dbReference type="EMBL" id="NBIV01000009">
    <property type="protein sequence ID" value="PXF48994.1"/>
    <property type="molecule type" value="Genomic_DNA"/>
</dbReference>
<evidence type="ECO:0000313" key="10">
    <source>
        <dbReference type="Proteomes" id="UP000247409"/>
    </source>
</evidence>
<feature type="transmembrane region" description="Helical" evidence="7">
    <location>
        <begin position="350"/>
        <end position="373"/>
    </location>
</feature>
<dbReference type="InterPro" id="IPR051337">
    <property type="entry name" value="OPA_Antiporter"/>
</dbReference>
<evidence type="ECO:0000256" key="5">
    <source>
        <dbReference type="ARBA" id="ARBA00023136"/>
    </source>
</evidence>
<comment type="caution">
    <text evidence="9">The sequence shown here is derived from an EMBL/GenBank/DDBJ whole genome shotgun (WGS) entry which is preliminary data.</text>
</comment>
<comment type="subcellular location">
    <subcellularLocation>
        <location evidence="1">Endomembrane system</location>
        <topology evidence="1">Multi-pass membrane protein</topology>
    </subcellularLocation>
</comment>
<keyword evidence="10" id="KW-1185">Reference proteome</keyword>
<dbReference type="PIRSF" id="PIRSF002808">
    <property type="entry name" value="Hexose_phosphate_transp"/>
    <property type="match status" value="1"/>
</dbReference>
<comment type="similarity">
    <text evidence="2">Belongs to the major facilitator superfamily. Organophosphate:Pi antiporter (OPA) (TC 2.A.1.4) family.</text>
</comment>
<dbReference type="InterPro" id="IPR020846">
    <property type="entry name" value="MFS_dom"/>
</dbReference>
<dbReference type="SUPFAM" id="SSF103473">
    <property type="entry name" value="MFS general substrate transporter"/>
    <property type="match status" value="1"/>
</dbReference>
<reference evidence="9 10" key="1">
    <citation type="journal article" date="2018" name="Mol. Biol. Evol.">
        <title>Analysis of the draft genome of the red seaweed Gracilariopsis chorda provides insights into genome size evolution in Rhodophyta.</title>
        <authorList>
            <person name="Lee J."/>
            <person name="Yang E.C."/>
            <person name="Graf L."/>
            <person name="Yang J.H."/>
            <person name="Qiu H."/>
            <person name="Zel Zion U."/>
            <person name="Chan C.X."/>
            <person name="Stephens T.G."/>
            <person name="Weber A.P.M."/>
            <person name="Boo G.H."/>
            <person name="Boo S.M."/>
            <person name="Kim K.M."/>
            <person name="Shin Y."/>
            <person name="Jung M."/>
            <person name="Lee S.J."/>
            <person name="Yim H.S."/>
            <person name="Lee J.H."/>
            <person name="Bhattacharya D."/>
            <person name="Yoon H.S."/>
        </authorList>
    </citation>
    <scope>NUCLEOTIDE SEQUENCE [LARGE SCALE GENOMIC DNA]</scope>
    <source>
        <strain evidence="9 10">SKKU-2015</strain>
        <tissue evidence="9">Whole body</tissue>
    </source>
</reference>
<feature type="transmembrane region" description="Helical" evidence="7">
    <location>
        <begin position="312"/>
        <end position="338"/>
    </location>
</feature>
<evidence type="ECO:0000256" key="4">
    <source>
        <dbReference type="ARBA" id="ARBA00022989"/>
    </source>
</evidence>
<keyword evidence="4 7" id="KW-1133">Transmembrane helix</keyword>
<feature type="transmembrane region" description="Helical" evidence="7">
    <location>
        <begin position="287"/>
        <end position="306"/>
    </location>
</feature>
<feature type="compositionally biased region" description="Basic and acidic residues" evidence="6">
    <location>
        <begin position="187"/>
        <end position="202"/>
    </location>
</feature>
<gene>
    <name evidence="9" type="ORF">BWQ96_01132</name>
</gene>
<name>A0A2V3J3N7_9FLOR</name>
<evidence type="ECO:0000259" key="8">
    <source>
        <dbReference type="PROSITE" id="PS50850"/>
    </source>
</evidence>
<evidence type="ECO:0000313" key="9">
    <source>
        <dbReference type="EMBL" id="PXF48994.1"/>
    </source>
</evidence>
<protein>
    <submittedName>
        <fullName evidence="9">Putative hexose phosphate transport protein</fullName>
    </submittedName>
</protein>
<feature type="region of interest" description="Disordered" evidence="6">
    <location>
        <begin position="182"/>
        <end position="202"/>
    </location>
</feature>
<feature type="transmembrane region" description="Helical" evidence="7">
    <location>
        <begin position="84"/>
        <end position="102"/>
    </location>
</feature>
<evidence type="ECO:0000256" key="6">
    <source>
        <dbReference type="SAM" id="MobiDB-lite"/>
    </source>
</evidence>
<feature type="transmembrane region" description="Helical" evidence="7">
    <location>
        <begin position="155"/>
        <end position="172"/>
    </location>
</feature>
<feature type="transmembrane region" description="Helical" evidence="7">
    <location>
        <begin position="122"/>
        <end position="143"/>
    </location>
</feature>
<dbReference type="GO" id="GO:0061513">
    <property type="term" value="F:glucose 6-phosphate:phosphate antiporter activity"/>
    <property type="evidence" value="ECO:0007669"/>
    <property type="project" value="TreeGrafter"/>
</dbReference>
<accession>A0A2V3J3N7</accession>
<dbReference type="PROSITE" id="PS50850">
    <property type="entry name" value="MFS"/>
    <property type="match status" value="1"/>
</dbReference>
<feature type="domain" description="Major facilitator superfamily (MFS) profile" evidence="8">
    <location>
        <begin position="1"/>
        <end position="403"/>
    </location>
</feature>
<evidence type="ECO:0000256" key="2">
    <source>
        <dbReference type="ARBA" id="ARBA00009598"/>
    </source>
</evidence>
<keyword evidence="5 7" id="KW-0472">Membrane</keyword>
<dbReference type="Proteomes" id="UP000247409">
    <property type="component" value="Unassembled WGS sequence"/>
</dbReference>
<proteinExistence type="inferred from homology"/>
<dbReference type="GO" id="GO:0035435">
    <property type="term" value="P:phosphate ion transmembrane transport"/>
    <property type="evidence" value="ECO:0007669"/>
    <property type="project" value="TreeGrafter"/>
</dbReference>
<dbReference type="PANTHER" id="PTHR43826">
    <property type="entry name" value="GLUCOSE-6-PHOSPHATE EXCHANGER SLC37A4"/>
    <property type="match status" value="1"/>
</dbReference>